<feature type="transmembrane region" description="Helical" evidence="1">
    <location>
        <begin position="16"/>
        <end position="37"/>
    </location>
</feature>
<dbReference type="AlphaFoldDB" id="G4Z5T3"/>
<dbReference type="KEGG" id="psoj:PHYSODRAFT_298042"/>
<feature type="transmembrane region" description="Helical" evidence="1">
    <location>
        <begin position="85"/>
        <end position="103"/>
    </location>
</feature>
<keyword evidence="1" id="KW-0812">Transmembrane</keyword>
<keyword evidence="1" id="KW-1133">Transmembrane helix</keyword>
<keyword evidence="3" id="KW-1185">Reference proteome</keyword>
<reference evidence="2 3" key="1">
    <citation type="journal article" date="2006" name="Science">
        <title>Phytophthora genome sequences uncover evolutionary origins and mechanisms of pathogenesis.</title>
        <authorList>
            <person name="Tyler B.M."/>
            <person name="Tripathy S."/>
            <person name="Zhang X."/>
            <person name="Dehal P."/>
            <person name="Jiang R.H."/>
            <person name="Aerts A."/>
            <person name="Arredondo F.D."/>
            <person name="Baxter L."/>
            <person name="Bensasson D."/>
            <person name="Beynon J.L."/>
            <person name="Chapman J."/>
            <person name="Damasceno C.M."/>
            <person name="Dorrance A.E."/>
            <person name="Dou D."/>
            <person name="Dickerman A.W."/>
            <person name="Dubchak I.L."/>
            <person name="Garbelotto M."/>
            <person name="Gijzen M."/>
            <person name="Gordon S.G."/>
            <person name="Govers F."/>
            <person name="Grunwald N.J."/>
            <person name="Huang W."/>
            <person name="Ivors K.L."/>
            <person name="Jones R.W."/>
            <person name="Kamoun S."/>
            <person name="Krampis K."/>
            <person name="Lamour K.H."/>
            <person name="Lee M.K."/>
            <person name="McDonald W.H."/>
            <person name="Medina M."/>
            <person name="Meijer H.J."/>
            <person name="Nordberg E.K."/>
            <person name="Maclean D.J."/>
            <person name="Ospina-Giraldo M.D."/>
            <person name="Morris P.F."/>
            <person name="Phuntumart V."/>
            <person name="Putnam N.H."/>
            <person name="Rash S."/>
            <person name="Rose J.K."/>
            <person name="Sakihama Y."/>
            <person name="Salamov A.A."/>
            <person name="Savidor A."/>
            <person name="Scheuring C.F."/>
            <person name="Smith B.M."/>
            <person name="Sobral B.W."/>
            <person name="Terry A."/>
            <person name="Torto-Alalibo T.A."/>
            <person name="Win J."/>
            <person name="Xu Z."/>
            <person name="Zhang H."/>
            <person name="Grigoriev I.V."/>
            <person name="Rokhsar D.S."/>
            <person name="Boore J.L."/>
        </authorList>
    </citation>
    <scope>NUCLEOTIDE SEQUENCE [LARGE SCALE GENOMIC DNA]</scope>
    <source>
        <strain evidence="2 3">P6497</strain>
    </source>
</reference>
<evidence type="ECO:0000313" key="2">
    <source>
        <dbReference type="EMBL" id="EGZ19516.1"/>
    </source>
</evidence>
<gene>
    <name evidence="2" type="ORF">PHYSODRAFT_298042</name>
</gene>
<dbReference type="EMBL" id="JH159153">
    <property type="protein sequence ID" value="EGZ19516.1"/>
    <property type="molecule type" value="Genomic_DNA"/>
</dbReference>
<evidence type="ECO:0000256" key="1">
    <source>
        <dbReference type="SAM" id="Phobius"/>
    </source>
</evidence>
<evidence type="ECO:0000313" key="3">
    <source>
        <dbReference type="Proteomes" id="UP000002640"/>
    </source>
</evidence>
<protein>
    <submittedName>
        <fullName evidence="2">Uncharacterized protein</fullName>
    </submittedName>
</protein>
<sequence length="314" mass="34741">MAIWLEVPALSPRHKIVFSIGIGLGYVIVGMVVSELWGFPVPFYSNTVSVVVPLVFAVSLRVTIGPRAFRTILSRKEQWRRSSRISMLQGFMYAIYPVYEVLFGRTKNTPYELPVILLLPVLKLLMKFVFAASATYKEEIVPSQVVFTVDFYNAFYVATFLNSLSTISLVAIMGVDLLQTGLEVQEIHAKMQRVLAGLAQTNSGQISGHRGDLLEKIRNLCLSLSALESFQTANQVLSCKPHKLTPEGAALLETLERKAVVKAASRRFSDMSSCSTLGPIRMIGTLRSALINPLGQVLEPKPAIAWPQRTNSHS</sequence>
<name>G4Z5T3_PHYSP</name>
<dbReference type="GeneID" id="20641574"/>
<dbReference type="RefSeq" id="XP_009522233.1">
    <property type="nucleotide sequence ID" value="XM_009523938.1"/>
</dbReference>
<proteinExistence type="predicted"/>
<keyword evidence="1" id="KW-0472">Membrane</keyword>
<dbReference type="InParanoid" id="G4Z5T3"/>
<feature type="transmembrane region" description="Helical" evidence="1">
    <location>
        <begin position="115"/>
        <end position="134"/>
    </location>
</feature>
<feature type="transmembrane region" description="Helical" evidence="1">
    <location>
        <begin position="43"/>
        <end position="64"/>
    </location>
</feature>
<feature type="transmembrane region" description="Helical" evidence="1">
    <location>
        <begin position="154"/>
        <end position="175"/>
    </location>
</feature>
<organism evidence="2 3">
    <name type="scientific">Phytophthora sojae (strain P6497)</name>
    <name type="common">Soybean stem and root rot agent</name>
    <name type="synonym">Phytophthora megasperma f. sp. glycines</name>
    <dbReference type="NCBI Taxonomy" id="1094619"/>
    <lineage>
        <taxon>Eukaryota</taxon>
        <taxon>Sar</taxon>
        <taxon>Stramenopiles</taxon>
        <taxon>Oomycota</taxon>
        <taxon>Peronosporomycetes</taxon>
        <taxon>Peronosporales</taxon>
        <taxon>Peronosporaceae</taxon>
        <taxon>Phytophthora</taxon>
    </lineage>
</organism>
<accession>G4Z5T3</accession>
<dbReference type="Proteomes" id="UP000002640">
    <property type="component" value="Unassembled WGS sequence"/>
</dbReference>